<accession>A0A9P0QFV6</accession>
<dbReference type="OrthoDB" id="14833at2759"/>
<evidence type="ECO:0000256" key="1">
    <source>
        <dbReference type="SAM" id="MobiDB-lite"/>
    </source>
</evidence>
<organism evidence="2 3">
    <name type="scientific">Acanthoscelides obtectus</name>
    <name type="common">Bean weevil</name>
    <name type="synonym">Bruchus obtectus</name>
    <dbReference type="NCBI Taxonomy" id="200917"/>
    <lineage>
        <taxon>Eukaryota</taxon>
        <taxon>Metazoa</taxon>
        <taxon>Ecdysozoa</taxon>
        <taxon>Arthropoda</taxon>
        <taxon>Hexapoda</taxon>
        <taxon>Insecta</taxon>
        <taxon>Pterygota</taxon>
        <taxon>Neoptera</taxon>
        <taxon>Endopterygota</taxon>
        <taxon>Coleoptera</taxon>
        <taxon>Polyphaga</taxon>
        <taxon>Cucujiformia</taxon>
        <taxon>Chrysomeloidea</taxon>
        <taxon>Chrysomelidae</taxon>
        <taxon>Bruchinae</taxon>
        <taxon>Bruchini</taxon>
        <taxon>Acanthoscelides</taxon>
    </lineage>
</organism>
<evidence type="ECO:0000313" key="3">
    <source>
        <dbReference type="Proteomes" id="UP001152888"/>
    </source>
</evidence>
<dbReference type="EMBL" id="CAKOFQ010010189">
    <property type="protein sequence ID" value="CAH2019366.1"/>
    <property type="molecule type" value="Genomic_DNA"/>
</dbReference>
<protein>
    <submittedName>
        <fullName evidence="2">Uncharacterized protein</fullName>
    </submittedName>
</protein>
<dbReference type="AlphaFoldDB" id="A0A9P0QFV6"/>
<proteinExistence type="predicted"/>
<name>A0A9P0QFV6_ACAOB</name>
<feature type="region of interest" description="Disordered" evidence="1">
    <location>
        <begin position="56"/>
        <end position="81"/>
    </location>
</feature>
<gene>
    <name evidence="2" type="ORF">ACAOBT_LOCUS37087</name>
</gene>
<dbReference type="SUPFAM" id="SSF144000">
    <property type="entry name" value="Oxysterol-binding protein-like"/>
    <property type="match status" value="1"/>
</dbReference>
<evidence type="ECO:0000313" key="2">
    <source>
        <dbReference type="EMBL" id="CAH2019366.1"/>
    </source>
</evidence>
<dbReference type="InterPro" id="IPR037239">
    <property type="entry name" value="OSBP_sf"/>
</dbReference>
<reference evidence="2" key="1">
    <citation type="submission" date="2022-03" db="EMBL/GenBank/DDBJ databases">
        <authorList>
            <person name="Sayadi A."/>
        </authorList>
    </citation>
    <scope>NUCLEOTIDE SEQUENCE</scope>
</reference>
<dbReference type="Proteomes" id="UP001152888">
    <property type="component" value="Unassembled WGS sequence"/>
</dbReference>
<sequence>MEYKWTERDMEEHIDVNNLSVIKKQVRPIREQEDNESRRLWKEVTAGLKFNEIDKGDNAKQALEQKQRDEAKERKDRGHEWNTRLFTKLGEDSYVYKKPLRQRLNSQTSNT</sequence>
<dbReference type="Gene3D" id="3.30.70.3490">
    <property type="match status" value="1"/>
</dbReference>
<keyword evidence="3" id="KW-1185">Reference proteome</keyword>
<comment type="caution">
    <text evidence="2">The sequence shown here is derived from an EMBL/GenBank/DDBJ whole genome shotgun (WGS) entry which is preliminary data.</text>
</comment>